<dbReference type="EMBL" id="JACBZA010000001">
    <property type="protein sequence ID" value="NYH86658.1"/>
    <property type="molecule type" value="Genomic_DNA"/>
</dbReference>
<dbReference type="AlphaFoldDB" id="A0A1I2UTU4"/>
<evidence type="ECO:0000313" key="2">
    <source>
        <dbReference type="EMBL" id="SFG78366.1"/>
    </source>
</evidence>
<dbReference type="EMBL" id="FOOI01000008">
    <property type="protein sequence ID" value="SFG78366.1"/>
    <property type="molecule type" value="Genomic_DNA"/>
</dbReference>
<dbReference type="Proteomes" id="UP000199052">
    <property type="component" value="Unassembled WGS sequence"/>
</dbReference>
<dbReference type="RefSeq" id="WP_092884029.1">
    <property type="nucleotide sequence ID" value="NZ_FOOI01000008.1"/>
</dbReference>
<keyword evidence="4" id="KW-1185">Reference proteome</keyword>
<proteinExistence type="predicted"/>
<organism evidence="2 3">
    <name type="scientific">Actinopolymorpha cephalotaxi</name>
    <dbReference type="NCBI Taxonomy" id="504797"/>
    <lineage>
        <taxon>Bacteria</taxon>
        <taxon>Bacillati</taxon>
        <taxon>Actinomycetota</taxon>
        <taxon>Actinomycetes</taxon>
        <taxon>Propionibacteriales</taxon>
        <taxon>Actinopolymorphaceae</taxon>
        <taxon>Actinopolymorpha</taxon>
    </lineage>
</organism>
<gene>
    <name evidence="1" type="ORF">FHR37_005509</name>
    <name evidence="2" type="ORF">SAMN05421678_108244</name>
</gene>
<reference evidence="2 3" key="1">
    <citation type="submission" date="2016-10" db="EMBL/GenBank/DDBJ databases">
        <authorList>
            <person name="de Groot N.N."/>
        </authorList>
    </citation>
    <scope>NUCLEOTIDE SEQUENCE [LARGE SCALE GENOMIC DNA]</scope>
    <source>
        <strain evidence="2 3">CPCC 202808</strain>
    </source>
</reference>
<dbReference type="Proteomes" id="UP000533017">
    <property type="component" value="Unassembled WGS sequence"/>
</dbReference>
<evidence type="ECO:0000313" key="1">
    <source>
        <dbReference type="EMBL" id="NYH86658.1"/>
    </source>
</evidence>
<accession>A0A1I2UTU4</accession>
<name>A0A1I2UTU4_9ACTN</name>
<evidence type="ECO:0000313" key="4">
    <source>
        <dbReference type="Proteomes" id="UP000533017"/>
    </source>
</evidence>
<reference evidence="1 4" key="2">
    <citation type="submission" date="2020-07" db="EMBL/GenBank/DDBJ databases">
        <title>Sequencing the genomes of 1000 actinobacteria strains.</title>
        <authorList>
            <person name="Klenk H.-P."/>
        </authorList>
    </citation>
    <scope>NUCLEOTIDE SEQUENCE [LARGE SCALE GENOMIC DNA]</scope>
    <source>
        <strain evidence="1 4">DSM 45117</strain>
    </source>
</reference>
<sequence>MKLEIQRLNRQVDDAERQVTAWGRMLVSVRAAEQGKGMPTQVGYLGDPPDLMVAFWERERVRLGDRLRDLLDDGSNT</sequence>
<dbReference type="STRING" id="504797.SAMN05421678_108244"/>
<evidence type="ECO:0000313" key="3">
    <source>
        <dbReference type="Proteomes" id="UP000199052"/>
    </source>
</evidence>
<protein>
    <submittedName>
        <fullName evidence="2">Uncharacterized protein</fullName>
    </submittedName>
</protein>